<reference evidence="1" key="1">
    <citation type="submission" date="2020-09" db="EMBL/GenBank/DDBJ databases">
        <title>Iningainema tapete sp. nov. (Scytonemataceae, Cyanobacteria) from greenhouses in central Florida (USA) produces two types of nodularin with biosynthetic potential for microcystin-LR and anabaenopeptins.</title>
        <authorList>
            <person name="Berthold D.E."/>
            <person name="Lefler F.W."/>
            <person name="Huang I.-S."/>
            <person name="Abdulla H."/>
            <person name="Zimba P.V."/>
            <person name="Laughinghouse H.D. IV."/>
        </authorList>
    </citation>
    <scope>NUCLEOTIDE SEQUENCE</scope>
    <source>
        <strain evidence="1">BLCCT55</strain>
    </source>
</reference>
<accession>A0A8J6XSB1</accession>
<comment type="caution">
    <text evidence="1">The sequence shown here is derived from an EMBL/GenBank/DDBJ whole genome shotgun (WGS) entry which is preliminary data.</text>
</comment>
<evidence type="ECO:0000313" key="2">
    <source>
        <dbReference type="Proteomes" id="UP000629098"/>
    </source>
</evidence>
<name>A0A8J6XSB1_9CYAN</name>
<dbReference type="Proteomes" id="UP000629098">
    <property type="component" value="Unassembled WGS sequence"/>
</dbReference>
<gene>
    <name evidence="1" type="ORF">ICL16_41240</name>
</gene>
<protein>
    <submittedName>
        <fullName evidence="1">Uncharacterized protein</fullName>
    </submittedName>
</protein>
<dbReference type="EMBL" id="JACXAE010000126">
    <property type="protein sequence ID" value="MBD2778301.1"/>
    <property type="molecule type" value="Genomic_DNA"/>
</dbReference>
<dbReference type="RefSeq" id="WP_190837814.1">
    <property type="nucleotide sequence ID" value="NZ_CAWPPI010000126.1"/>
</dbReference>
<organism evidence="1 2">
    <name type="scientific">Iningainema tapete BLCC-T55</name>
    <dbReference type="NCBI Taxonomy" id="2748662"/>
    <lineage>
        <taxon>Bacteria</taxon>
        <taxon>Bacillati</taxon>
        <taxon>Cyanobacteriota</taxon>
        <taxon>Cyanophyceae</taxon>
        <taxon>Nostocales</taxon>
        <taxon>Scytonemataceae</taxon>
        <taxon>Iningainema tapete</taxon>
    </lineage>
</organism>
<dbReference type="AlphaFoldDB" id="A0A8J6XSB1"/>
<keyword evidence="2" id="KW-1185">Reference proteome</keyword>
<evidence type="ECO:0000313" key="1">
    <source>
        <dbReference type="EMBL" id="MBD2778301.1"/>
    </source>
</evidence>
<proteinExistence type="predicted"/>
<sequence length="111" mass="12764">MKYFFLSEGWTVGRVWASDGLWQITAWRRQPEMQRLNICLVEQGEVLWLYRVEDAVLTVEVKPTTLQQTSNTSQAIGQVVLKRLMSAEQVIERLGTAEAKCQLQNIQPVVQ</sequence>